<name>A0A346RNT4_9ABAC</name>
<proteinExistence type="predicted"/>
<dbReference type="InterPro" id="IPR009092">
    <property type="entry name" value="Telokin-like_Tlp20_baculovir"/>
</dbReference>
<evidence type="ECO:0000313" key="3">
    <source>
        <dbReference type="Proteomes" id="UP000500845"/>
    </source>
</evidence>
<evidence type="ECO:0000256" key="1">
    <source>
        <dbReference type="SAM" id="MobiDB-lite"/>
    </source>
</evidence>
<dbReference type="SUPFAM" id="SSF51289">
    <property type="entry name" value="Tlp20, baculovirus telokin-like protein"/>
    <property type="match status" value="1"/>
</dbReference>
<evidence type="ECO:0000313" key="2">
    <source>
        <dbReference type="EMBL" id="AXS67731.1"/>
    </source>
</evidence>
<dbReference type="Proteomes" id="UP000500845">
    <property type="component" value="Segment"/>
</dbReference>
<reference evidence="2 3" key="1">
    <citation type="journal article" date="2018" name="J. Invertebr. Pathol.">
        <title>Morphological, genetic and biological characterisation of a novel alphabaculovirus isolated from Cryptophlebia peltastica (Lepidoptera: Tortricidae).</title>
        <authorList>
            <person name="Marsberg T."/>
            <person name="Jukes M.D."/>
            <person name="Krejmer-Rabalska M."/>
            <person name="Rabalski L."/>
            <person name="Knox C.M."/>
            <person name="Moore S.D."/>
            <person name="Hill M.P."/>
            <person name="Szewczyk B."/>
        </authorList>
    </citation>
    <scope>NUCLEOTIDE SEQUENCE [LARGE SCALE GENOMIC DNA]</scope>
    <source>
        <strain evidence="2">SA</strain>
    </source>
</reference>
<organism evidence="2 3">
    <name type="scientific">Cryptophlebia peltastica nucleopolyhedrovirus</name>
    <dbReference type="NCBI Taxonomy" id="2304025"/>
    <lineage>
        <taxon>Viruses</taxon>
        <taxon>Viruses incertae sedis</taxon>
        <taxon>Naldaviricetes</taxon>
        <taxon>Lefavirales</taxon>
        <taxon>Baculoviridae</taxon>
        <taxon>Alphabaculovirus</taxon>
        <taxon>Alphabaculovirus crypeltasticae</taxon>
    </lineage>
</organism>
<dbReference type="RefSeq" id="YP_010086939.1">
    <property type="nucleotide sequence ID" value="NC_055500.1"/>
</dbReference>
<feature type="region of interest" description="Disordered" evidence="1">
    <location>
        <begin position="121"/>
        <end position="162"/>
    </location>
</feature>
<dbReference type="EMBL" id="MH394321">
    <property type="protein sequence ID" value="AXS67731.1"/>
    <property type="molecule type" value="Genomic_DNA"/>
</dbReference>
<keyword evidence="3" id="KW-1185">Reference proteome</keyword>
<dbReference type="CDD" id="cd00235">
    <property type="entry name" value="TLP-20"/>
    <property type="match status" value="1"/>
</dbReference>
<protein>
    <submittedName>
        <fullName evidence="2">Tlp-20</fullName>
    </submittedName>
</protein>
<dbReference type="Pfam" id="PF06088">
    <property type="entry name" value="TLP-20"/>
    <property type="match status" value="1"/>
</dbReference>
<accession>A0A346RNT4</accession>
<dbReference type="Gene3D" id="2.70.40.20">
    <property type="entry name" value="Baculovirus telokin-like protein 20"/>
    <property type="match status" value="1"/>
</dbReference>
<dbReference type="InterPro" id="IPR036731">
    <property type="entry name" value="Tlp20_sf"/>
</dbReference>
<dbReference type="GeneID" id="65102184"/>
<sequence>MAHNNNGTMDIACYVSLDKTDHENILSFIVQDEYHLKKLPVGAYHLKILDTQLLAPLTENLVNYQTVTCGDYVVSHNFNEENNLNTILFNIKPLVLKKNCCIFKIKYMNNKIVENLVKDDYSSDQRRSTEQSYGTETGSENDSENDESCLARPPKRQKLDEV</sequence>
<dbReference type="KEGG" id="vg:65102184"/>